<name>A0A8J9U9X5_9NEOP</name>
<protein>
    <recommendedName>
        <fullName evidence="3">Endonuclease/exonuclease/phosphatase domain-containing protein</fullName>
    </recommendedName>
</protein>
<dbReference type="GO" id="GO:0061343">
    <property type="term" value="P:cell adhesion involved in heart morphogenesis"/>
    <property type="evidence" value="ECO:0007669"/>
    <property type="project" value="TreeGrafter"/>
</dbReference>
<dbReference type="AlphaFoldDB" id="A0A8J9U9X5"/>
<dbReference type="Gene3D" id="3.60.10.10">
    <property type="entry name" value="Endonuclease/exonuclease/phosphatase"/>
    <property type="match status" value="1"/>
</dbReference>
<keyword evidence="2" id="KW-1185">Reference proteome</keyword>
<reference evidence="1" key="1">
    <citation type="submission" date="2021-12" db="EMBL/GenBank/DDBJ databases">
        <authorList>
            <person name="Martin H S."/>
        </authorList>
    </citation>
    <scope>NUCLEOTIDE SEQUENCE</scope>
</reference>
<evidence type="ECO:0000313" key="1">
    <source>
        <dbReference type="EMBL" id="CAH0716541.1"/>
    </source>
</evidence>
<gene>
    <name evidence="1" type="ORF">BINO364_LOCUS3296</name>
</gene>
<evidence type="ECO:0008006" key="3">
    <source>
        <dbReference type="Google" id="ProtNLM"/>
    </source>
</evidence>
<dbReference type="OrthoDB" id="6907196at2759"/>
<evidence type="ECO:0000313" key="2">
    <source>
        <dbReference type="Proteomes" id="UP000838878"/>
    </source>
</evidence>
<sequence>MIVGDFNMSGISWVMNNTDTHSVPNNYNNQLGYALIDFMSSNNLLQYNTVYNDHNKILDLVLANFSDPISVIRSEEILSKVDKYHPQLLIQIRISSLKLLSSTVSSRYKYFKADYQKIEAYLVNVDWEIEFTKCETVDQQLHKFYEIMFKVIKEFVPIQQNFKRKYPIWFSFSLIKILKEKEKLRIKAKVFNNDLDRYEYELLKERTKKKMNTDYSAYIENVQFNICKNFKNFWFYVKNKYRNNGSIPQKMKLESQTAEDGVSIANLFADDFAAIILHLLKT</sequence>
<dbReference type="GO" id="GO:0007508">
    <property type="term" value="P:larval heart development"/>
    <property type="evidence" value="ECO:0007669"/>
    <property type="project" value="TreeGrafter"/>
</dbReference>
<dbReference type="EMBL" id="OV170231">
    <property type="protein sequence ID" value="CAH0716541.1"/>
    <property type="molecule type" value="Genomic_DNA"/>
</dbReference>
<dbReference type="InterPro" id="IPR036691">
    <property type="entry name" value="Endo/exonu/phosph_ase_sf"/>
</dbReference>
<proteinExistence type="predicted"/>
<dbReference type="PANTHER" id="PTHR33395">
    <property type="entry name" value="TRANSCRIPTASE, PUTATIVE-RELATED-RELATED"/>
    <property type="match status" value="1"/>
</dbReference>
<dbReference type="PANTHER" id="PTHR33395:SF22">
    <property type="entry name" value="REVERSE TRANSCRIPTASE DOMAIN-CONTAINING PROTEIN"/>
    <property type="match status" value="1"/>
</dbReference>
<accession>A0A8J9U9X5</accession>
<feature type="non-terminal residue" evidence="1">
    <location>
        <position position="282"/>
    </location>
</feature>
<dbReference type="Proteomes" id="UP000838878">
    <property type="component" value="Chromosome 11"/>
</dbReference>
<organism evidence="1 2">
    <name type="scientific">Brenthis ino</name>
    <name type="common">lesser marbled fritillary</name>
    <dbReference type="NCBI Taxonomy" id="405034"/>
    <lineage>
        <taxon>Eukaryota</taxon>
        <taxon>Metazoa</taxon>
        <taxon>Ecdysozoa</taxon>
        <taxon>Arthropoda</taxon>
        <taxon>Hexapoda</taxon>
        <taxon>Insecta</taxon>
        <taxon>Pterygota</taxon>
        <taxon>Neoptera</taxon>
        <taxon>Endopterygota</taxon>
        <taxon>Lepidoptera</taxon>
        <taxon>Glossata</taxon>
        <taxon>Ditrysia</taxon>
        <taxon>Papilionoidea</taxon>
        <taxon>Nymphalidae</taxon>
        <taxon>Heliconiinae</taxon>
        <taxon>Argynnini</taxon>
        <taxon>Brenthis</taxon>
    </lineage>
</organism>
<dbReference type="GO" id="GO:0031012">
    <property type="term" value="C:extracellular matrix"/>
    <property type="evidence" value="ECO:0007669"/>
    <property type="project" value="TreeGrafter"/>
</dbReference>